<dbReference type="AlphaFoldDB" id="A0A290ZBG4"/>
<dbReference type="RefSeq" id="WP_096496112.1">
    <property type="nucleotide sequence ID" value="NZ_CP023445.1"/>
</dbReference>
<evidence type="ECO:0000313" key="3">
    <source>
        <dbReference type="Proteomes" id="UP000218505"/>
    </source>
</evidence>
<dbReference type="KEGG" id="apre:CNX65_26035"/>
<dbReference type="EMBL" id="CP023445">
    <property type="protein sequence ID" value="ATE56303.1"/>
    <property type="molecule type" value="Genomic_DNA"/>
</dbReference>
<gene>
    <name evidence="2" type="ORF">CNX65_26035</name>
</gene>
<protein>
    <submittedName>
        <fullName evidence="2">Uncharacterized protein</fullName>
    </submittedName>
</protein>
<evidence type="ECO:0000313" key="2">
    <source>
        <dbReference type="EMBL" id="ATE56303.1"/>
    </source>
</evidence>
<feature type="region of interest" description="Disordered" evidence="1">
    <location>
        <begin position="54"/>
        <end position="90"/>
    </location>
</feature>
<feature type="compositionally biased region" description="Low complexity" evidence="1">
    <location>
        <begin position="67"/>
        <end position="79"/>
    </location>
</feature>
<keyword evidence="3" id="KW-1185">Reference proteome</keyword>
<evidence type="ECO:0000256" key="1">
    <source>
        <dbReference type="SAM" id="MobiDB-lite"/>
    </source>
</evidence>
<name>A0A290ZBG4_9PSEU</name>
<proteinExistence type="predicted"/>
<reference evidence="2" key="1">
    <citation type="submission" date="2017-09" db="EMBL/GenBank/DDBJ databases">
        <title>Complete Genome Sequence of ansamitocin-producing Bacterium Actinosynnema pretiosum X47.</title>
        <authorList>
            <person name="Cao G."/>
            <person name="Zong G."/>
            <person name="Zhong C."/>
            <person name="Fu J."/>
        </authorList>
    </citation>
    <scope>NUCLEOTIDE SEQUENCE [LARGE SCALE GENOMIC DNA]</scope>
    <source>
        <strain evidence="2">X47</strain>
    </source>
</reference>
<organism evidence="2 3">
    <name type="scientific">Actinosynnema pretiosum</name>
    <dbReference type="NCBI Taxonomy" id="42197"/>
    <lineage>
        <taxon>Bacteria</taxon>
        <taxon>Bacillati</taxon>
        <taxon>Actinomycetota</taxon>
        <taxon>Actinomycetes</taxon>
        <taxon>Pseudonocardiales</taxon>
        <taxon>Pseudonocardiaceae</taxon>
        <taxon>Actinosynnema</taxon>
    </lineage>
</organism>
<sequence length="397" mass="41978">MSDHQLPPRRPMPPEVLERLRRRVLPRTRHRVPAAAAAVAALVLGSAALVQVTRDEGAAEPPPRVDTTSSTATTPTTPAGSPRSSVSTPTAHELDACGLTSAEYVVALPPSRLVVAADSFCELAPTGVHRSTPTDRPVRVESGLRLRWVSETGVLVGELPDGAREVTSATNLALLAVGEPNELGAVSHNGSFFVQLEHWTQVALSFDGGPATVTLVPPELFARPTRTEVFTSQRRAEADQVVARCVYRAWLDGAADSPDPARWQPLVATTAQDGDHVVVLRGGSGAVLECPTWGWETGSRLRPEGGQAGRTAFARSGGHSAPGSTTWFLTGVVDERATAVELTDARGRPAAEVVLARGWFAARFTDQLAGERPDFTGHRVRVLAGGEVLHEGPAATG</sequence>
<accession>A0A290ZBG4</accession>
<dbReference type="Proteomes" id="UP000218505">
    <property type="component" value="Chromosome"/>
</dbReference>